<name>A0A9D1Q8A0_9FIRM</name>
<evidence type="ECO:0000313" key="2">
    <source>
        <dbReference type="Proteomes" id="UP000823933"/>
    </source>
</evidence>
<proteinExistence type="predicted"/>
<organism evidence="1 2">
    <name type="scientific">Candidatus Faecalibacterium intestinigallinarum</name>
    <dbReference type="NCBI Taxonomy" id="2838581"/>
    <lineage>
        <taxon>Bacteria</taxon>
        <taxon>Bacillati</taxon>
        <taxon>Bacillota</taxon>
        <taxon>Clostridia</taxon>
        <taxon>Eubacteriales</taxon>
        <taxon>Oscillospiraceae</taxon>
        <taxon>Faecalibacterium</taxon>
    </lineage>
</organism>
<evidence type="ECO:0000313" key="1">
    <source>
        <dbReference type="EMBL" id="HIW08303.1"/>
    </source>
</evidence>
<dbReference type="SUPFAM" id="SSF52540">
    <property type="entry name" value="P-loop containing nucleoside triphosphate hydrolases"/>
    <property type="match status" value="1"/>
</dbReference>
<protein>
    <submittedName>
        <fullName evidence="1">AAA family ATPase</fullName>
    </submittedName>
</protein>
<reference evidence="1" key="1">
    <citation type="journal article" date="2021" name="PeerJ">
        <title>Extensive microbial diversity within the chicken gut microbiome revealed by metagenomics and culture.</title>
        <authorList>
            <person name="Gilroy R."/>
            <person name="Ravi A."/>
            <person name="Getino M."/>
            <person name="Pursley I."/>
            <person name="Horton D.L."/>
            <person name="Alikhan N.F."/>
            <person name="Baker D."/>
            <person name="Gharbi K."/>
            <person name="Hall N."/>
            <person name="Watson M."/>
            <person name="Adriaenssens E.M."/>
            <person name="Foster-Nyarko E."/>
            <person name="Jarju S."/>
            <person name="Secka A."/>
            <person name="Antonio M."/>
            <person name="Oren A."/>
            <person name="Chaudhuri R.R."/>
            <person name="La Ragione R."/>
            <person name="Hildebrand F."/>
            <person name="Pallen M.J."/>
        </authorList>
    </citation>
    <scope>NUCLEOTIDE SEQUENCE</scope>
    <source>
        <strain evidence="1">ChiHcolR34-3080</strain>
    </source>
</reference>
<sequence>MKTLYLVGGPMGVGKTAACRLLKERLPACAFLDGDWCWDMDPFVVNGETKAMVLDNICFVLNRFLHCSAFENVVFCWVLHQQAIWDTILSRLDTAGWRVERVVLLASPEVLAARLQADVAAGKRRPDVIPRSLARLPLYDEVDAVKMDTSALTAEEAAVRIAGAGREEK</sequence>
<reference evidence="1" key="2">
    <citation type="submission" date="2021-04" db="EMBL/GenBank/DDBJ databases">
        <authorList>
            <person name="Gilroy R."/>
        </authorList>
    </citation>
    <scope>NUCLEOTIDE SEQUENCE</scope>
    <source>
        <strain evidence="1">ChiHcolR34-3080</strain>
    </source>
</reference>
<dbReference type="Pfam" id="PF13238">
    <property type="entry name" value="AAA_18"/>
    <property type="match status" value="1"/>
</dbReference>
<dbReference type="Gene3D" id="3.40.50.300">
    <property type="entry name" value="P-loop containing nucleotide triphosphate hydrolases"/>
    <property type="match status" value="1"/>
</dbReference>
<dbReference type="AlphaFoldDB" id="A0A9D1Q8A0"/>
<gene>
    <name evidence="1" type="ORF">H9890_02745</name>
</gene>
<dbReference type="EMBL" id="DXHQ01000034">
    <property type="protein sequence ID" value="HIW08303.1"/>
    <property type="molecule type" value="Genomic_DNA"/>
</dbReference>
<accession>A0A9D1Q8A0</accession>
<dbReference type="Proteomes" id="UP000823933">
    <property type="component" value="Unassembled WGS sequence"/>
</dbReference>
<dbReference type="InterPro" id="IPR027417">
    <property type="entry name" value="P-loop_NTPase"/>
</dbReference>
<comment type="caution">
    <text evidence="1">The sequence shown here is derived from an EMBL/GenBank/DDBJ whole genome shotgun (WGS) entry which is preliminary data.</text>
</comment>